<dbReference type="GO" id="GO:0016020">
    <property type="term" value="C:membrane"/>
    <property type="evidence" value="ECO:0007669"/>
    <property type="project" value="UniProtKB-SubCell"/>
</dbReference>
<dbReference type="Gene3D" id="3.90.70.10">
    <property type="entry name" value="Cysteine proteinases"/>
    <property type="match status" value="1"/>
</dbReference>
<evidence type="ECO:0000256" key="10">
    <source>
        <dbReference type="SAM" id="Phobius"/>
    </source>
</evidence>
<reference evidence="12 13" key="1">
    <citation type="journal article" date="2017" name="Int. J. Syst. Evol. Microbiol.">
        <title>Maripseudobacter aurantiacus gen. nov., sp. nov., a novel member of the family Flavobacteriaceae isolated from a sedimentation basin.</title>
        <authorList>
            <person name="Chen C."/>
            <person name="Su Y."/>
            <person name="Tao T."/>
            <person name="Fu G."/>
            <person name="Zhang C."/>
            <person name="Sun C."/>
            <person name="Zhang X."/>
            <person name="Wu M."/>
        </authorList>
    </citation>
    <scope>NUCLEOTIDE SEQUENCE [LARGE SCALE GENOMIC DNA]</scope>
    <source>
        <strain evidence="13">CDA4</strain>
    </source>
</reference>
<keyword evidence="8" id="KW-1015">Disulfide bond</keyword>
<evidence type="ECO:0000256" key="2">
    <source>
        <dbReference type="ARBA" id="ARBA00006214"/>
    </source>
</evidence>
<evidence type="ECO:0000256" key="1">
    <source>
        <dbReference type="ARBA" id="ARBA00004141"/>
    </source>
</evidence>
<sequence>MNPKNAVFRKNHIQKKVRFNTLVMRKNYFVRILLLFYSIPPSFFVFILIVFVMEKPSYPILKMLINYSRKQNRQISTDKFKLHLLSNPSYPSIKSITDTLDYFSIPNIAAIIPKESLKELPKKFLASVEFDNQKHIAEVNVGYKSVNTYFDDGTKRKLTFDEFNKIWTGGVILIEQNEGKKFKKPYGKFYNPIIALILFTVLLFSVLLSQSLNAFIFTLLSISGLVIAYFIAREELGIGQPLTSKICNSTAINSSCNDVINSKSATLFGFISLSDAAVSYFLGTTLITSFLGFRTEFFLVLIIFSIPVILYSIYSQAFMVKKWCPLCLGISLIIILQFVLVISNYTYLKFNWGYNLLAFTIFSMIYFAWTNIKKVLEEKISLESSKQEFYKFKWDYKLFMEFLNKGKLKLPVETNNAHSITFGNPKANLIITGVTNPMCGFCSEAFKVYNQLLERYPNRILLNIVFNVAVNLENDNAKIAQKVIEIYKENQDEALKALQVWYQDRNLEKWQKKYGLPMQKEDLFILNKHYNWFIGNDIIYSPATIINSKPFPKKYNIEDLPMFIDHLLVTESREKNGPIIRKAQ</sequence>
<feature type="transmembrane region" description="Helical" evidence="10">
    <location>
        <begin position="189"/>
        <end position="208"/>
    </location>
</feature>
<feature type="domain" description="Vitamin K epoxide reductase" evidence="11">
    <location>
        <begin position="210"/>
        <end position="345"/>
    </location>
</feature>
<dbReference type="Proteomes" id="UP000308382">
    <property type="component" value="Unassembled WGS sequence"/>
</dbReference>
<gene>
    <name evidence="12" type="ORF">FEK29_11705</name>
</gene>
<dbReference type="InterPro" id="IPR036249">
    <property type="entry name" value="Thioredoxin-like_sf"/>
</dbReference>
<dbReference type="GO" id="GO:0048038">
    <property type="term" value="F:quinone binding"/>
    <property type="evidence" value="ECO:0007669"/>
    <property type="project" value="UniProtKB-KW"/>
</dbReference>
<keyword evidence="7 10" id="KW-0472">Membrane</keyword>
<dbReference type="CDD" id="cd12921">
    <property type="entry name" value="VKOR_4"/>
    <property type="match status" value="1"/>
</dbReference>
<evidence type="ECO:0000256" key="9">
    <source>
        <dbReference type="ARBA" id="ARBA00023284"/>
    </source>
</evidence>
<evidence type="ECO:0000313" key="13">
    <source>
        <dbReference type="Proteomes" id="UP000308382"/>
    </source>
</evidence>
<dbReference type="EMBL" id="VBUK01000006">
    <property type="protein sequence ID" value="TLF44470.1"/>
    <property type="molecule type" value="Genomic_DNA"/>
</dbReference>
<protein>
    <recommendedName>
        <fullName evidence="11">Vitamin K epoxide reductase domain-containing protein</fullName>
    </recommendedName>
</protein>
<comment type="caution">
    <text evidence="12">The sequence shown here is derived from an EMBL/GenBank/DDBJ whole genome shotgun (WGS) entry which is preliminary data.</text>
</comment>
<evidence type="ECO:0000256" key="8">
    <source>
        <dbReference type="ARBA" id="ARBA00023157"/>
    </source>
</evidence>
<keyword evidence="6" id="KW-0560">Oxidoreductase</keyword>
<accession>A0A5R8M4R0</accession>
<dbReference type="Gene3D" id="1.20.1440.130">
    <property type="entry name" value="VKOR domain"/>
    <property type="match status" value="1"/>
</dbReference>
<proteinExistence type="inferred from homology"/>
<evidence type="ECO:0000256" key="4">
    <source>
        <dbReference type="ARBA" id="ARBA00022719"/>
    </source>
</evidence>
<name>A0A5R8M4R0_9FLAO</name>
<keyword evidence="4" id="KW-0874">Quinone</keyword>
<feature type="transmembrane region" description="Helical" evidence="10">
    <location>
        <begin position="267"/>
        <end position="291"/>
    </location>
</feature>
<comment type="similarity">
    <text evidence="2">Belongs to the VKOR family.</text>
</comment>
<keyword evidence="5 10" id="KW-1133">Transmembrane helix</keyword>
<dbReference type="InterPro" id="IPR012932">
    <property type="entry name" value="VKOR"/>
</dbReference>
<dbReference type="AlphaFoldDB" id="A0A5R8M4R0"/>
<dbReference type="GO" id="GO:0016491">
    <property type="term" value="F:oxidoreductase activity"/>
    <property type="evidence" value="ECO:0007669"/>
    <property type="project" value="UniProtKB-KW"/>
</dbReference>
<feature type="transmembrane region" description="Helical" evidence="10">
    <location>
        <begin position="352"/>
        <end position="369"/>
    </location>
</feature>
<organism evidence="12 13">
    <name type="scientific">Maribacter aurantiacus</name>
    <dbReference type="NCBI Taxonomy" id="1882343"/>
    <lineage>
        <taxon>Bacteria</taxon>
        <taxon>Pseudomonadati</taxon>
        <taxon>Bacteroidota</taxon>
        <taxon>Flavobacteriia</taxon>
        <taxon>Flavobacteriales</taxon>
        <taxon>Flavobacteriaceae</taxon>
        <taxon>Maribacter</taxon>
    </lineage>
</organism>
<evidence type="ECO:0000256" key="6">
    <source>
        <dbReference type="ARBA" id="ARBA00023002"/>
    </source>
</evidence>
<keyword evidence="3 10" id="KW-0812">Transmembrane</keyword>
<dbReference type="SMART" id="SM00756">
    <property type="entry name" value="VKc"/>
    <property type="match status" value="1"/>
</dbReference>
<feature type="transmembrane region" description="Helical" evidence="10">
    <location>
        <begin position="28"/>
        <end position="53"/>
    </location>
</feature>
<keyword evidence="9" id="KW-0676">Redox-active center</keyword>
<dbReference type="Gene3D" id="3.40.30.10">
    <property type="entry name" value="Glutaredoxin"/>
    <property type="match status" value="1"/>
</dbReference>
<dbReference type="InterPro" id="IPR038354">
    <property type="entry name" value="VKOR_sf"/>
</dbReference>
<feature type="transmembrane region" description="Helical" evidence="10">
    <location>
        <begin position="326"/>
        <end position="346"/>
    </location>
</feature>
<dbReference type="SUPFAM" id="SSF52833">
    <property type="entry name" value="Thioredoxin-like"/>
    <property type="match status" value="1"/>
</dbReference>
<dbReference type="Pfam" id="PF07884">
    <property type="entry name" value="VKOR"/>
    <property type="match status" value="1"/>
</dbReference>
<keyword evidence="13" id="KW-1185">Reference proteome</keyword>
<evidence type="ECO:0000313" key="12">
    <source>
        <dbReference type="EMBL" id="TLF44470.1"/>
    </source>
</evidence>
<comment type="subcellular location">
    <subcellularLocation>
        <location evidence="1">Membrane</location>
        <topology evidence="1">Multi-pass membrane protein</topology>
    </subcellularLocation>
</comment>
<evidence type="ECO:0000256" key="5">
    <source>
        <dbReference type="ARBA" id="ARBA00022989"/>
    </source>
</evidence>
<feature type="transmembrane region" description="Helical" evidence="10">
    <location>
        <begin position="214"/>
        <end position="232"/>
    </location>
</feature>
<evidence type="ECO:0000256" key="7">
    <source>
        <dbReference type="ARBA" id="ARBA00023136"/>
    </source>
</evidence>
<evidence type="ECO:0000259" key="11">
    <source>
        <dbReference type="SMART" id="SM00756"/>
    </source>
</evidence>
<feature type="transmembrane region" description="Helical" evidence="10">
    <location>
        <begin position="297"/>
        <end position="314"/>
    </location>
</feature>
<evidence type="ECO:0000256" key="3">
    <source>
        <dbReference type="ARBA" id="ARBA00022692"/>
    </source>
</evidence>